<dbReference type="PROSITE" id="PS52016">
    <property type="entry name" value="TONB_DEPENDENT_REC_3"/>
    <property type="match status" value="1"/>
</dbReference>
<feature type="signal peptide" evidence="9">
    <location>
        <begin position="1"/>
        <end position="21"/>
    </location>
</feature>
<name>A0ABT7QXA2_9BACT</name>
<dbReference type="InterPro" id="IPR037066">
    <property type="entry name" value="Plug_dom_sf"/>
</dbReference>
<keyword evidence="4 8" id="KW-0812">Transmembrane</keyword>
<dbReference type="Gene3D" id="2.170.130.10">
    <property type="entry name" value="TonB-dependent receptor, plug domain"/>
    <property type="match status" value="1"/>
</dbReference>
<reference evidence="11" key="1">
    <citation type="submission" date="2023-01" db="EMBL/GenBank/DDBJ databases">
        <title>Sulfurovum sp. zt1-1 genome assembly.</title>
        <authorList>
            <person name="Wang J."/>
        </authorList>
    </citation>
    <scope>NUCLEOTIDE SEQUENCE</scope>
    <source>
        <strain evidence="11">Zt1-1</strain>
    </source>
</reference>
<evidence type="ECO:0000256" key="7">
    <source>
        <dbReference type="ARBA" id="ARBA00023237"/>
    </source>
</evidence>
<dbReference type="InterPro" id="IPR012910">
    <property type="entry name" value="Plug_dom"/>
</dbReference>
<evidence type="ECO:0000256" key="3">
    <source>
        <dbReference type="ARBA" id="ARBA00022452"/>
    </source>
</evidence>
<evidence type="ECO:0000313" key="11">
    <source>
        <dbReference type="EMBL" id="MDM5270966.1"/>
    </source>
</evidence>
<dbReference type="EMBL" id="JAQIBD010000001">
    <property type="protein sequence ID" value="MDM5270966.1"/>
    <property type="molecule type" value="Genomic_DNA"/>
</dbReference>
<dbReference type="Gene3D" id="2.40.170.20">
    <property type="entry name" value="TonB-dependent receptor, beta-barrel domain"/>
    <property type="match status" value="1"/>
</dbReference>
<keyword evidence="6 8" id="KW-0472">Membrane</keyword>
<evidence type="ECO:0000313" key="12">
    <source>
        <dbReference type="Proteomes" id="UP001169069"/>
    </source>
</evidence>
<comment type="subcellular location">
    <subcellularLocation>
        <location evidence="1 8">Cell outer membrane</location>
        <topology evidence="1 8">Multi-pass membrane protein</topology>
    </subcellularLocation>
</comment>
<protein>
    <submittedName>
        <fullName evidence="11">TonB-dependent receptor</fullName>
    </submittedName>
</protein>
<evidence type="ECO:0000256" key="2">
    <source>
        <dbReference type="ARBA" id="ARBA00022448"/>
    </source>
</evidence>
<dbReference type="InterPro" id="IPR039426">
    <property type="entry name" value="TonB-dep_rcpt-like"/>
</dbReference>
<dbReference type="Proteomes" id="UP001169069">
    <property type="component" value="Unassembled WGS sequence"/>
</dbReference>
<evidence type="ECO:0000256" key="6">
    <source>
        <dbReference type="ARBA" id="ARBA00023136"/>
    </source>
</evidence>
<evidence type="ECO:0000256" key="9">
    <source>
        <dbReference type="SAM" id="SignalP"/>
    </source>
</evidence>
<feature type="chain" id="PRO_5046313000" evidence="9">
    <location>
        <begin position="22"/>
        <end position="606"/>
    </location>
</feature>
<keyword evidence="5 9" id="KW-0732">Signal</keyword>
<evidence type="ECO:0000256" key="4">
    <source>
        <dbReference type="ARBA" id="ARBA00022692"/>
    </source>
</evidence>
<feature type="domain" description="TonB-dependent receptor plug" evidence="10">
    <location>
        <begin position="39"/>
        <end position="147"/>
    </location>
</feature>
<sequence>MNNTIKLSIAVSLLLTITTHAAELEPITVTTTNKTEHSINDTTSNVTVITAEELDKNGYQNVAQAINSIAGISVANSGGLGQQTSFFVRGADSGKVLVLLDGMRLNDPSTTNGTALLESLTTDNIQQIEIIKGGMSSIWGTNASAGVINIITKTPQEGTHGSLSLLYGSYKTKGIDADIGYKDDKFSAQLLASYLDTEGISALAPRDAEKDAYTNKNINLKLGYRFDENNKIQLSYNRIKTETEYDDSWSTAQAEDDYSHAQSDQENTALQYDYKSGDYRTNMYASQGKYERTFYTNSYGVGVNVYEAKLKEFGMINSYDYSRGKAVLGLEYKDIDGFNQYNDYPASQADYTNKAVYLSNLYRITTGTLIETNIRYDNFEQFENKVTYKAGIKHEYNKISGLGVGANYYTSYDAPSSYQLANVVFGSELKPAFTKGYELSAHYKELLTITYFNNKVKDSIDYDMVNYGYYNIDGVSKFKGLEVESIYPFETMNLNISANYTHLFEAKKEDGSDLFRRPKDTVNLSANYYTDSSSYGITAQYVGDRTDLGDMSTGNYTLWNLNYARELTDEIKLTLNAKNIFDKEYQSVYGYATEGRSVYTKIRYRF</sequence>
<dbReference type="RefSeq" id="WP_289412242.1">
    <property type="nucleotide sequence ID" value="NZ_JAQIBD010000001.1"/>
</dbReference>
<organism evidence="11 12">
    <name type="scientific">Sulfurovum zhangzhouensis</name>
    <dbReference type="NCBI Taxonomy" id="3019067"/>
    <lineage>
        <taxon>Bacteria</taxon>
        <taxon>Pseudomonadati</taxon>
        <taxon>Campylobacterota</taxon>
        <taxon>Epsilonproteobacteria</taxon>
        <taxon>Campylobacterales</taxon>
        <taxon>Sulfurovaceae</taxon>
        <taxon>Sulfurovum</taxon>
    </lineage>
</organism>
<dbReference type="CDD" id="cd01347">
    <property type="entry name" value="ligand_gated_channel"/>
    <property type="match status" value="1"/>
</dbReference>
<keyword evidence="12" id="KW-1185">Reference proteome</keyword>
<accession>A0ABT7QXA2</accession>
<evidence type="ECO:0000259" key="10">
    <source>
        <dbReference type="Pfam" id="PF07715"/>
    </source>
</evidence>
<dbReference type="SUPFAM" id="SSF56935">
    <property type="entry name" value="Porins"/>
    <property type="match status" value="1"/>
</dbReference>
<dbReference type="PANTHER" id="PTHR30069:SF29">
    <property type="entry name" value="HEMOGLOBIN AND HEMOGLOBIN-HAPTOGLOBIN-BINDING PROTEIN 1-RELATED"/>
    <property type="match status" value="1"/>
</dbReference>
<dbReference type="PANTHER" id="PTHR30069">
    <property type="entry name" value="TONB-DEPENDENT OUTER MEMBRANE RECEPTOR"/>
    <property type="match status" value="1"/>
</dbReference>
<keyword evidence="3 8" id="KW-1134">Transmembrane beta strand</keyword>
<evidence type="ECO:0000256" key="1">
    <source>
        <dbReference type="ARBA" id="ARBA00004571"/>
    </source>
</evidence>
<keyword evidence="2 8" id="KW-0813">Transport</keyword>
<dbReference type="InterPro" id="IPR036942">
    <property type="entry name" value="Beta-barrel_TonB_sf"/>
</dbReference>
<comment type="similarity">
    <text evidence="8">Belongs to the TonB-dependent receptor family.</text>
</comment>
<dbReference type="Pfam" id="PF07715">
    <property type="entry name" value="Plug"/>
    <property type="match status" value="1"/>
</dbReference>
<proteinExistence type="inferred from homology"/>
<keyword evidence="11" id="KW-0675">Receptor</keyword>
<keyword evidence="7 8" id="KW-0998">Cell outer membrane</keyword>
<evidence type="ECO:0000256" key="8">
    <source>
        <dbReference type="PROSITE-ProRule" id="PRU01360"/>
    </source>
</evidence>
<evidence type="ECO:0000256" key="5">
    <source>
        <dbReference type="ARBA" id="ARBA00022729"/>
    </source>
</evidence>
<gene>
    <name evidence="11" type="ORF">PGH07_02095</name>
</gene>
<comment type="caution">
    <text evidence="11">The sequence shown here is derived from an EMBL/GenBank/DDBJ whole genome shotgun (WGS) entry which is preliminary data.</text>
</comment>